<gene>
    <name evidence="3" type="ORF">H8S11_09390</name>
</gene>
<evidence type="ECO:0000259" key="2">
    <source>
        <dbReference type="Pfam" id="PF26018"/>
    </source>
</evidence>
<proteinExistence type="predicted"/>
<dbReference type="Pfam" id="PF26018">
    <property type="entry name" value="BSH_RND_rel"/>
    <property type="match status" value="1"/>
</dbReference>
<dbReference type="InterPro" id="IPR058709">
    <property type="entry name" value="BSH_RND-rel"/>
</dbReference>
<keyword evidence="1" id="KW-0472">Membrane</keyword>
<dbReference type="EMBL" id="JACOPO010000005">
    <property type="protein sequence ID" value="MBC5723026.1"/>
    <property type="molecule type" value="Genomic_DNA"/>
</dbReference>
<protein>
    <recommendedName>
        <fullName evidence="2">RND related barrel-sandwich hybrid domain-containing protein</fullName>
    </recommendedName>
</protein>
<reference evidence="3" key="1">
    <citation type="submission" date="2020-08" db="EMBL/GenBank/DDBJ databases">
        <title>Genome public.</title>
        <authorList>
            <person name="Liu C."/>
            <person name="Sun Q."/>
        </authorList>
    </citation>
    <scope>NUCLEOTIDE SEQUENCE</scope>
    <source>
        <strain evidence="3">NSJ-23</strain>
    </source>
</reference>
<dbReference type="Proteomes" id="UP000628736">
    <property type="component" value="Unassembled WGS sequence"/>
</dbReference>
<evidence type="ECO:0000313" key="3">
    <source>
        <dbReference type="EMBL" id="MBC5723026.1"/>
    </source>
</evidence>
<evidence type="ECO:0000313" key="4">
    <source>
        <dbReference type="Proteomes" id="UP000628736"/>
    </source>
</evidence>
<keyword evidence="1" id="KW-1133">Transmembrane helix</keyword>
<keyword evidence="4" id="KW-1185">Reference proteome</keyword>
<dbReference type="RefSeq" id="WP_147572478.1">
    <property type="nucleotide sequence ID" value="NZ_JACOPO010000005.1"/>
</dbReference>
<organism evidence="3 4">
    <name type="scientific">Flintibacter hominis</name>
    <dbReference type="NCBI Taxonomy" id="2763048"/>
    <lineage>
        <taxon>Bacteria</taxon>
        <taxon>Bacillati</taxon>
        <taxon>Bacillota</taxon>
        <taxon>Clostridia</taxon>
        <taxon>Eubacteriales</taxon>
        <taxon>Flintibacter</taxon>
    </lineage>
</organism>
<feature type="transmembrane region" description="Helical" evidence="1">
    <location>
        <begin position="7"/>
        <end position="28"/>
    </location>
</feature>
<accession>A0A8J6J918</accession>
<feature type="domain" description="RND related barrel-sandwich hybrid" evidence="2">
    <location>
        <begin position="60"/>
        <end position="240"/>
    </location>
</feature>
<comment type="caution">
    <text evidence="3">The sequence shown here is derived from an EMBL/GenBank/DDBJ whole genome shotgun (WGS) entry which is preliminary data.</text>
</comment>
<keyword evidence="1" id="KW-0812">Transmembrane</keyword>
<evidence type="ECO:0000256" key="1">
    <source>
        <dbReference type="SAM" id="Phobius"/>
    </source>
</evidence>
<name>A0A8J6J918_9FIRM</name>
<dbReference type="AlphaFoldDB" id="A0A8J6J918"/>
<sequence length="421" mass="45673">MKQGQSVITLVMVLIAGALAIYFGYYVFDTLNDPFTTTLAYSYTVNDSVEADGLLVREEKALSGQAGILDVTRTEGEKVGVGQTVALIYRDSQAQADQAELDRLSMEIELLQYAAAQSGDVESAARLDEDILQSVVSLRASTALGDYADLEDQVREVKSGVLKRGYTYGDGLTSADLTAQLQSLKSQRSALYKQSSGATTRITADRSGVFSSLVDGYESLLTPETVFQLTPSSLAAMMDSQSADEGAVGKLITSDRWYFAASLPNEAAERLREGGTALLRFTGDFSQDVDMRVEQVGPTEGEVTLVVFSSDRYLARTTLLRHQTAELIFESFSGLRVPKEAVRMIKSTQKDEETGEEREVSKLGVYVLVAGRAEFKGIQVVTEGGDYYVVKPTSTSSDALRAGDEVITQAIGLFDGQLLQF</sequence>